<evidence type="ECO:0000313" key="3">
    <source>
        <dbReference type="Proteomes" id="UP000240760"/>
    </source>
</evidence>
<evidence type="ECO:0000313" key="2">
    <source>
        <dbReference type="EMBL" id="PTB75446.1"/>
    </source>
</evidence>
<reference evidence="2 3" key="1">
    <citation type="submission" date="2016-07" db="EMBL/GenBank/DDBJ databases">
        <title>Multiple horizontal gene transfer events from other fungi enriched the ability of initially mycotrophic Trichoderma (Ascomycota) to feed on dead plant biomass.</title>
        <authorList>
            <consortium name="DOE Joint Genome Institute"/>
            <person name="Aerts A."/>
            <person name="Atanasova L."/>
            <person name="Chenthamara K."/>
            <person name="Zhang J."/>
            <person name="Grujic M."/>
            <person name="Henrissat B."/>
            <person name="Kuo A."/>
            <person name="Salamov A."/>
            <person name="Lipzen A."/>
            <person name="Labutti K."/>
            <person name="Barry K."/>
            <person name="Miao Y."/>
            <person name="Rahimi M.J."/>
            <person name="Shen Q."/>
            <person name="Grigoriev I.V."/>
            <person name="Kubicek C.P."/>
            <person name="Druzhinina I.S."/>
        </authorList>
    </citation>
    <scope>NUCLEOTIDE SEQUENCE [LARGE SCALE GENOMIC DNA]</scope>
    <source>
        <strain evidence="2 3">ATCC 18648</strain>
    </source>
</reference>
<dbReference type="Proteomes" id="UP000240760">
    <property type="component" value="Unassembled WGS sequence"/>
</dbReference>
<gene>
    <name evidence="2" type="ORF">M440DRAFT_20556</name>
</gene>
<feature type="region of interest" description="Disordered" evidence="1">
    <location>
        <begin position="71"/>
        <end position="91"/>
    </location>
</feature>
<proteinExistence type="predicted"/>
<feature type="region of interest" description="Disordered" evidence="1">
    <location>
        <begin position="111"/>
        <end position="132"/>
    </location>
</feature>
<dbReference type="AlphaFoldDB" id="A0A2T4C1K7"/>
<evidence type="ECO:0000256" key="1">
    <source>
        <dbReference type="SAM" id="MobiDB-lite"/>
    </source>
</evidence>
<accession>A0A2T4C1K7</accession>
<sequence length="281" mass="29819">MHAARSQVLCAATGGRPHGAYPVHSLVALGNRCSGNLQPTGGQATTSRTWGISGTRLIGPTKSRRQAKASTVHTGSIQASKPPNVVTASTPATHRHFKRLPVLILLATPRGCRKTRSQSTPSIAKDGKTLELPTSSPPLLSVQSFGHHLMNTNTIRAAHPLISPARAVICFLLDVPLSSYTPRLATLNESTYPDTDIDYSFAKLRPIVNYVLAPPDDSTTAEAPSSVTGTLGNHGAVSYDFARGFLPCDLTVLNPLISERRHTGGTATKVDNHTTTALLPL</sequence>
<name>A0A2T4C1K7_TRILO</name>
<dbReference type="EMBL" id="KZ679134">
    <property type="protein sequence ID" value="PTB75446.1"/>
    <property type="molecule type" value="Genomic_DNA"/>
</dbReference>
<organism evidence="2 3">
    <name type="scientific">Trichoderma longibrachiatum ATCC 18648</name>
    <dbReference type="NCBI Taxonomy" id="983965"/>
    <lineage>
        <taxon>Eukaryota</taxon>
        <taxon>Fungi</taxon>
        <taxon>Dikarya</taxon>
        <taxon>Ascomycota</taxon>
        <taxon>Pezizomycotina</taxon>
        <taxon>Sordariomycetes</taxon>
        <taxon>Hypocreomycetidae</taxon>
        <taxon>Hypocreales</taxon>
        <taxon>Hypocreaceae</taxon>
        <taxon>Trichoderma</taxon>
    </lineage>
</organism>
<protein>
    <submittedName>
        <fullName evidence="2">Uncharacterized protein</fullName>
    </submittedName>
</protein>
<keyword evidence="3" id="KW-1185">Reference proteome</keyword>